<dbReference type="Pfam" id="PF05114">
    <property type="entry name" value="MbnB_TglH_ChrH"/>
    <property type="match status" value="1"/>
</dbReference>
<dbReference type="EMBL" id="FNRM01000001">
    <property type="protein sequence ID" value="SEA02351.1"/>
    <property type="molecule type" value="Genomic_DNA"/>
</dbReference>
<dbReference type="AlphaFoldDB" id="A0A1H3XU05"/>
<evidence type="ECO:0000313" key="2">
    <source>
        <dbReference type="Proteomes" id="UP000198773"/>
    </source>
</evidence>
<dbReference type="OrthoDB" id="9763101at2"/>
<dbReference type="PANTHER" id="PTHR42194:SF1">
    <property type="entry name" value="UPF0276 PROTEIN HI_1600"/>
    <property type="match status" value="1"/>
</dbReference>
<accession>A0A1H3XU05</accession>
<proteinExistence type="predicted"/>
<name>A0A1H3XU05_ALKAM</name>
<dbReference type="Gene3D" id="3.20.20.150">
    <property type="entry name" value="Divalent-metal-dependent TIM barrel enzymes"/>
    <property type="match status" value="1"/>
</dbReference>
<dbReference type="RefSeq" id="WP_091338588.1">
    <property type="nucleotide sequence ID" value="NZ_FNRM01000001.1"/>
</dbReference>
<keyword evidence="2" id="KW-1185">Reference proteome</keyword>
<dbReference type="InterPro" id="IPR036237">
    <property type="entry name" value="Xyl_isomerase-like_sf"/>
</dbReference>
<evidence type="ECO:0000313" key="1">
    <source>
        <dbReference type="EMBL" id="SEA02351.1"/>
    </source>
</evidence>
<dbReference type="STRING" id="152573.SAMN04488051_101375"/>
<organism evidence="1 2">
    <name type="scientific">Alkalimonas amylolytica</name>
    <dbReference type="NCBI Taxonomy" id="152573"/>
    <lineage>
        <taxon>Bacteria</taxon>
        <taxon>Pseudomonadati</taxon>
        <taxon>Pseudomonadota</taxon>
        <taxon>Gammaproteobacteria</taxon>
        <taxon>Alkalimonas</taxon>
    </lineage>
</organism>
<dbReference type="InterPro" id="IPR007801">
    <property type="entry name" value="MbnB/TglH/ChrH"/>
</dbReference>
<reference evidence="1 2" key="1">
    <citation type="submission" date="2016-10" db="EMBL/GenBank/DDBJ databases">
        <authorList>
            <person name="de Groot N.N."/>
        </authorList>
    </citation>
    <scope>NUCLEOTIDE SEQUENCE [LARGE SCALE GENOMIC DNA]</scope>
    <source>
        <strain evidence="1 2">CGMCC 1.3430</strain>
    </source>
</reference>
<protein>
    <submittedName>
        <fullName evidence="1">Uncharacterized protein</fullName>
    </submittedName>
</protein>
<dbReference type="NCBIfam" id="NF003818">
    <property type="entry name" value="PRK05409.1"/>
    <property type="match status" value="1"/>
</dbReference>
<sequence>MADFHADSLPPELLATGISLKLQHYPEVLSPEVLTAEQADLWFEAHTENFCAIGGARLAALQQMAEHYPISLHGVGASLAGPEPLNPQHLQWVRALVQQIKPALISEHAVWSAFDQAYFADLLPMPRSELALQQLCSKVQQYQEAVARPILLENPTHYLRLKQQMPEPAFMTELCRRTGCGLLLDITNLYLSQNNCAEDARQYLDQIPPQLVGELHIAGYSADPVEGDALLIDSHDHPPNQAVLQLLDYALQRFGARPVLLEWDDQIPTLQELLRQRARVAKVLQPYQEVLHAAG</sequence>
<dbReference type="Proteomes" id="UP000198773">
    <property type="component" value="Unassembled WGS sequence"/>
</dbReference>
<gene>
    <name evidence="1" type="ORF">SAMN04488051_101375</name>
</gene>
<dbReference type="PANTHER" id="PTHR42194">
    <property type="entry name" value="UPF0276 PROTEIN HI_1600"/>
    <property type="match status" value="1"/>
</dbReference>
<dbReference type="SUPFAM" id="SSF51658">
    <property type="entry name" value="Xylose isomerase-like"/>
    <property type="match status" value="1"/>
</dbReference>